<proteinExistence type="inferred from homology"/>
<dbReference type="InterPro" id="IPR029060">
    <property type="entry name" value="PIN-like_dom_sf"/>
</dbReference>
<protein>
    <recommendedName>
        <fullName evidence="8">Ribonuclease VapC</fullName>
        <shortName evidence="8">RNase VapC</shortName>
        <ecNumber evidence="8">3.1.-.-</ecNumber>
    </recommendedName>
    <alternativeName>
        <fullName evidence="8">Toxin VapC</fullName>
    </alternativeName>
</protein>
<feature type="binding site" evidence="8">
    <location>
        <position position="12"/>
    </location>
    <ligand>
        <name>Mg(2+)</name>
        <dbReference type="ChEBI" id="CHEBI:18420"/>
    </ligand>
</feature>
<dbReference type="STRING" id="260086.SAMN05216207_103136"/>
<accession>A0A1I5EKL9</accession>
<dbReference type="PANTHER" id="PTHR33653:SF1">
    <property type="entry name" value="RIBONUCLEASE VAPC2"/>
    <property type="match status" value="1"/>
</dbReference>
<evidence type="ECO:0000313" key="10">
    <source>
        <dbReference type="EMBL" id="SFO11893.1"/>
    </source>
</evidence>
<reference evidence="10 11" key="1">
    <citation type="submission" date="2016-10" db="EMBL/GenBank/DDBJ databases">
        <authorList>
            <person name="de Groot N.N."/>
        </authorList>
    </citation>
    <scope>NUCLEOTIDE SEQUENCE [LARGE SCALE GENOMIC DNA]</scope>
    <source>
        <strain evidence="10 11">CGMCC 4.1877</strain>
    </source>
</reference>
<keyword evidence="8" id="KW-0800">Toxin</keyword>
<dbReference type="OrthoDB" id="9811788at2"/>
<dbReference type="SUPFAM" id="SSF88723">
    <property type="entry name" value="PIN domain-like"/>
    <property type="match status" value="1"/>
</dbReference>
<comment type="function">
    <text evidence="8">Toxic component of a toxin-antitoxin (TA) system. An RNase.</text>
</comment>
<sequence>MRPRDDEPCLLDTSVWIEYLRATGSSAHLEVRRLLQTEPDRVATTEPVVMELLAGATSPAVLDKLETLTSGLRRLALDPAVDFHTAATVYRSARTGGRTVRKLLDCLIAAVAVRTGAVLLHRDRDFDELARALPDLRAVSLHHGH</sequence>
<evidence type="ECO:0000256" key="5">
    <source>
        <dbReference type="ARBA" id="ARBA00022801"/>
    </source>
</evidence>
<evidence type="ECO:0000256" key="6">
    <source>
        <dbReference type="ARBA" id="ARBA00022842"/>
    </source>
</evidence>
<dbReference type="CDD" id="cd18756">
    <property type="entry name" value="PIN_MtVapC15-VapC11-like"/>
    <property type="match status" value="1"/>
</dbReference>
<evidence type="ECO:0000256" key="8">
    <source>
        <dbReference type="HAMAP-Rule" id="MF_00265"/>
    </source>
</evidence>
<dbReference type="InterPro" id="IPR022907">
    <property type="entry name" value="VapC_family"/>
</dbReference>
<evidence type="ECO:0000256" key="3">
    <source>
        <dbReference type="ARBA" id="ARBA00022722"/>
    </source>
</evidence>
<evidence type="ECO:0000313" key="11">
    <source>
        <dbReference type="Proteomes" id="UP000199614"/>
    </source>
</evidence>
<dbReference type="InterPro" id="IPR002716">
    <property type="entry name" value="PIN_dom"/>
</dbReference>
<dbReference type="HAMAP" id="MF_00265">
    <property type="entry name" value="VapC_Nob1"/>
    <property type="match status" value="1"/>
</dbReference>
<dbReference type="Gene3D" id="3.40.50.1010">
    <property type="entry name" value="5'-nuclease"/>
    <property type="match status" value="1"/>
</dbReference>
<feature type="domain" description="PIN" evidence="9">
    <location>
        <begin position="10"/>
        <end position="131"/>
    </location>
</feature>
<name>A0A1I5EKL9_PSUAM</name>
<evidence type="ECO:0000259" key="9">
    <source>
        <dbReference type="Pfam" id="PF01850"/>
    </source>
</evidence>
<organism evidence="10 11">
    <name type="scientific">Pseudonocardia ammonioxydans</name>
    <dbReference type="NCBI Taxonomy" id="260086"/>
    <lineage>
        <taxon>Bacteria</taxon>
        <taxon>Bacillati</taxon>
        <taxon>Actinomycetota</taxon>
        <taxon>Actinomycetes</taxon>
        <taxon>Pseudonocardiales</taxon>
        <taxon>Pseudonocardiaceae</taxon>
        <taxon>Pseudonocardia</taxon>
    </lineage>
</organism>
<dbReference type="GO" id="GO:0090729">
    <property type="term" value="F:toxin activity"/>
    <property type="evidence" value="ECO:0007669"/>
    <property type="project" value="UniProtKB-KW"/>
</dbReference>
<dbReference type="EC" id="3.1.-.-" evidence="8"/>
<dbReference type="Proteomes" id="UP000199614">
    <property type="component" value="Unassembled WGS sequence"/>
</dbReference>
<evidence type="ECO:0000256" key="2">
    <source>
        <dbReference type="ARBA" id="ARBA00022649"/>
    </source>
</evidence>
<feature type="binding site" evidence="8">
    <location>
        <position position="105"/>
    </location>
    <ligand>
        <name>Mg(2+)</name>
        <dbReference type="ChEBI" id="CHEBI:18420"/>
    </ligand>
</feature>
<dbReference type="Pfam" id="PF01850">
    <property type="entry name" value="PIN"/>
    <property type="match status" value="1"/>
</dbReference>
<gene>
    <name evidence="8" type="primary">vapC</name>
    <name evidence="10" type="ORF">SAMN05216207_103136</name>
</gene>
<dbReference type="GO" id="GO:0016787">
    <property type="term" value="F:hydrolase activity"/>
    <property type="evidence" value="ECO:0007669"/>
    <property type="project" value="UniProtKB-KW"/>
</dbReference>
<dbReference type="RefSeq" id="WP_093350336.1">
    <property type="nucleotide sequence ID" value="NZ_FOUY01000031.1"/>
</dbReference>
<dbReference type="PANTHER" id="PTHR33653">
    <property type="entry name" value="RIBONUCLEASE VAPC2"/>
    <property type="match status" value="1"/>
</dbReference>
<keyword evidence="4 8" id="KW-0479">Metal-binding</keyword>
<evidence type="ECO:0000256" key="1">
    <source>
        <dbReference type="ARBA" id="ARBA00001946"/>
    </source>
</evidence>
<keyword evidence="11" id="KW-1185">Reference proteome</keyword>
<evidence type="ECO:0000256" key="4">
    <source>
        <dbReference type="ARBA" id="ARBA00022723"/>
    </source>
</evidence>
<keyword evidence="6 8" id="KW-0460">Magnesium</keyword>
<dbReference type="InterPro" id="IPR050556">
    <property type="entry name" value="Type_II_TA_system_RNase"/>
</dbReference>
<dbReference type="GO" id="GO:0004540">
    <property type="term" value="F:RNA nuclease activity"/>
    <property type="evidence" value="ECO:0007669"/>
    <property type="project" value="InterPro"/>
</dbReference>
<keyword evidence="2 8" id="KW-1277">Toxin-antitoxin system</keyword>
<dbReference type="EMBL" id="FOUY01000031">
    <property type="protein sequence ID" value="SFO11893.1"/>
    <property type="molecule type" value="Genomic_DNA"/>
</dbReference>
<evidence type="ECO:0000256" key="7">
    <source>
        <dbReference type="ARBA" id="ARBA00038093"/>
    </source>
</evidence>
<dbReference type="GO" id="GO:0000287">
    <property type="term" value="F:magnesium ion binding"/>
    <property type="evidence" value="ECO:0007669"/>
    <property type="project" value="UniProtKB-UniRule"/>
</dbReference>
<keyword evidence="5 8" id="KW-0378">Hydrolase</keyword>
<dbReference type="AlphaFoldDB" id="A0A1I5EKL9"/>
<comment type="similarity">
    <text evidence="7 8">Belongs to the PINc/VapC protein family.</text>
</comment>
<keyword evidence="3 8" id="KW-0540">Nuclease</keyword>
<comment type="cofactor">
    <cofactor evidence="1 8">
        <name>Mg(2+)</name>
        <dbReference type="ChEBI" id="CHEBI:18420"/>
    </cofactor>
</comment>